<dbReference type="AlphaFoldDB" id="A0A0R2M552"/>
<keyword evidence="2" id="KW-1185">Reference proteome</keyword>
<proteinExistence type="predicted"/>
<reference evidence="1 2" key="1">
    <citation type="journal article" date="2015" name="Genome Announc.">
        <title>Expanding the biotechnology potential of lactobacilli through comparative genomics of 213 strains and associated genera.</title>
        <authorList>
            <person name="Sun Z."/>
            <person name="Harris H.M."/>
            <person name="McCann A."/>
            <person name="Guo C."/>
            <person name="Argimon S."/>
            <person name="Zhang W."/>
            <person name="Yang X."/>
            <person name="Jeffery I.B."/>
            <person name="Cooney J.C."/>
            <person name="Kagawa T.F."/>
            <person name="Liu W."/>
            <person name="Song Y."/>
            <person name="Salvetti E."/>
            <person name="Wrobel A."/>
            <person name="Rasinkangas P."/>
            <person name="Parkhill J."/>
            <person name="Rea M.C."/>
            <person name="O'Sullivan O."/>
            <person name="Ritari J."/>
            <person name="Douillard F.P."/>
            <person name="Paul Ross R."/>
            <person name="Yang R."/>
            <person name="Briner A.E."/>
            <person name="Felis G.E."/>
            <person name="de Vos W.M."/>
            <person name="Barrangou R."/>
            <person name="Klaenhammer T.R."/>
            <person name="Caufield P.W."/>
            <person name="Cui Y."/>
            <person name="Zhang H."/>
            <person name="O'Toole P.W."/>
        </authorList>
    </citation>
    <scope>NUCLEOTIDE SEQUENCE [LARGE SCALE GENOMIC DNA]</scope>
    <source>
        <strain evidence="1 2">LMG 26013</strain>
    </source>
</reference>
<comment type="caution">
    <text evidence="1">The sequence shown here is derived from an EMBL/GenBank/DDBJ whole genome shotgun (WGS) entry which is preliminary data.</text>
</comment>
<gene>
    <name evidence="1" type="ORF">IV64_GL000576</name>
</gene>
<evidence type="ECO:0000313" key="2">
    <source>
        <dbReference type="Proteomes" id="UP000051783"/>
    </source>
</evidence>
<accession>A0A0R2M552</accession>
<protein>
    <recommendedName>
        <fullName evidence="3">Fe3+ hydroxamate ABC transporter substrate-binding protein</fullName>
    </recommendedName>
</protein>
<sequence>MIKKINEGEMAMLVCQNCGQPLKRPDRAYFLLQVPHRTLGEIRSFLQVNAVAYCPDCVQIVQTKTFS</sequence>
<dbReference type="Proteomes" id="UP000051783">
    <property type="component" value="Unassembled WGS sequence"/>
</dbReference>
<evidence type="ECO:0008006" key="3">
    <source>
        <dbReference type="Google" id="ProtNLM"/>
    </source>
</evidence>
<dbReference type="EMBL" id="JQCL01000080">
    <property type="protein sequence ID" value="KRO08487.1"/>
    <property type="molecule type" value="Genomic_DNA"/>
</dbReference>
<evidence type="ECO:0000313" key="1">
    <source>
        <dbReference type="EMBL" id="KRO08487.1"/>
    </source>
</evidence>
<dbReference type="PATRIC" id="fig|942150.3.peg.590"/>
<organism evidence="1 2">
    <name type="scientific">Lactiplantibacillus xiangfangensis</name>
    <dbReference type="NCBI Taxonomy" id="942150"/>
    <lineage>
        <taxon>Bacteria</taxon>
        <taxon>Bacillati</taxon>
        <taxon>Bacillota</taxon>
        <taxon>Bacilli</taxon>
        <taxon>Lactobacillales</taxon>
        <taxon>Lactobacillaceae</taxon>
        <taxon>Lactiplantibacillus</taxon>
    </lineage>
</organism>
<name>A0A0R2M552_9LACO</name>